<reference evidence="1" key="1">
    <citation type="journal article" date="2014" name="Front. Microbiol.">
        <title>High frequency of phylogenetically diverse reductive dehalogenase-homologous genes in deep subseafloor sedimentary metagenomes.</title>
        <authorList>
            <person name="Kawai M."/>
            <person name="Futagami T."/>
            <person name="Toyoda A."/>
            <person name="Takaki Y."/>
            <person name="Nishi S."/>
            <person name="Hori S."/>
            <person name="Arai W."/>
            <person name="Tsubouchi T."/>
            <person name="Morono Y."/>
            <person name="Uchiyama I."/>
            <person name="Ito T."/>
            <person name="Fujiyama A."/>
            <person name="Inagaki F."/>
            <person name="Takami H."/>
        </authorList>
    </citation>
    <scope>NUCLEOTIDE SEQUENCE</scope>
    <source>
        <strain evidence="1">Expedition CK06-06</strain>
    </source>
</reference>
<protein>
    <submittedName>
        <fullName evidence="1">Uncharacterized protein</fullName>
    </submittedName>
</protein>
<proteinExistence type="predicted"/>
<dbReference type="AlphaFoldDB" id="X1R6A3"/>
<dbReference type="EMBL" id="BARW01000311">
    <property type="protein sequence ID" value="GAI62541.1"/>
    <property type="molecule type" value="Genomic_DNA"/>
</dbReference>
<comment type="caution">
    <text evidence="1">The sequence shown here is derived from an EMBL/GenBank/DDBJ whole genome shotgun (WGS) entry which is preliminary data.</text>
</comment>
<name>X1R6A3_9ZZZZ</name>
<sequence length="82" mass="9486">MNPEQIIEDIEAAVKHRCVSNSATWYLIFYHDRICCVPPSSQVPPEIILGQFTEDQASNGFATTDWNGLKEYAIRFFKELYK</sequence>
<accession>X1R6A3</accession>
<organism evidence="1">
    <name type="scientific">marine sediment metagenome</name>
    <dbReference type="NCBI Taxonomy" id="412755"/>
    <lineage>
        <taxon>unclassified sequences</taxon>
        <taxon>metagenomes</taxon>
        <taxon>ecological metagenomes</taxon>
    </lineage>
</organism>
<evidence type="ECO:0000313" key="1">
    <source>
        <dbReference type="EMBL" id="GAI62541.1"/>
    </source>
</evidence>
<gene>
    <name evidence="1" type="ORF">S12H4_01525</name>
</gene>